<keyword evidence="2" id="KW-1185">Reference proteome</keyword>
<name>A0ABR8YFS7_9MICC</name>
<evidence type="ECO:0000313" key="1">
    <source>
        <dbReference type="EMBL" id="MBD8043069.1"/>
    </source>
</evidence>
<dbReference type="InterPro" id="IPR024006">
    <property type="entry name" value="Alt_signal_exp_actinobact"/>
</dbReference>
<gene>
    <name evidence="1" type="ORF">H9638_04505</name>
</gene>
<dbReference type="NCBIfam" id="TIGR04089">
    <property type="entry name" value="exp_by_SipW_III"/>
    <property type="match status" value="1"/>
</dbReference>
<proteinExistence type="predicted"/>
<organism evidence="1 2">
    <name type="scientific">Arthrobacter pullicola</name>
    <dbReference type="NCBI Taxonomy" id="2762224"/>
    <lineage>
        <taxon>Bacteria</taxon>
        <taxon>Bacillati</taxon>
        <taxon>Actinomycetota</taxon>
        <taxon>Actinomycetes</taxon>
        <taxon>Micrococcales</taxon>
        <taxon>Micrococcaceae</taxon>
        <taxon>Arthrobacter</taxon>
    </lineage>
</organism>
<dbReference type="InterPro" id="IPR023833">
    <property type="entry name" value="Signal_pept_SipW-depend-type"/>
</dbReference>
<dbReference type="RefSeq" id="WP_191746014.1">
    <property type="nucleotide sequence ID" value="NZ_JACSQC010000002.1"/>
</dbReference>
<accession>A0ABR8YFS7</accession>
<protein>
    <submittedName>
        <fullName evidence="1">Alternate-type signal peptide domain-containing protein</fullName>
    </submittedName>
</protein>
<dbReference type="NCBIfam" id="TIGR04088">
    <property type="entry name" value="cognate_SipW"/>
    <property type="match status" value="1"/>
</dbReference>
<dbReference type="Proteomes" id="UP000652763">
    <property type="component" value="Unassembled WGS sequence"/>
</dbReference>
<evidence type="ECO:0000313" key="2">
    <source>
        <dbReference type="Proteomes" id="UP000652763"/>
    </source>
</evidence>
<comment type="caution">
    <text evidence="1">The sequence shown here is derived from an EMBL/GenBank/DDBJ whole genome shotgun (WGS) entry which is preliminary data.</text>
</comment>
<reference evidence="1 2" key="1">
    <citation type="submission" date="2020-08" db="EMBL/GenBank/DDBJ databases">
        <title>A Genomic Blueprint of the Chicken Gut Microbiome.</title>
        <authorList>
            <person name="Gilroy R."/>
            <person name="Ravi A."/>
            <person name="Getino M."/>
            <person name="Pursley I."/>
            <person name="Horton D.L."/>
            <person name="Alikhan N.-F."/>
            <person name="Baker D."/>
            <person name="Gharbi K."/>
            <person name="Hall N."/>
            <person name="Watson M."/>
            <person name="Adriaenssens E.M."/>
            <person name="Foster-Nyarko E."/>
            <person name="Jarju S."/>
            <person name="Secka A."/>
            <person name="Antonio M."/>
            <person name="Oren A."/>
            <person name="Chaudhuri R."/>
            <person name="La Ragione R.M."/>
            <person name="Hildebrand F."/>
            <person name="Pallen M.J."/>
        </authorList>
    </citation>
    <scope>NUCLEOTIDE SEQUENCE [LARGE SCALE GENOMIC DNA]</scope>
    <source>
        <strain evidence="1 2">Sa2BUA2</strain>
    </source>
</reference>
<dbReference type="EMBL" id="JACSQC010000002">
    <property type="protein sequence ID" value="MBD8043069.1"/>
    <property type="molecule type" value="Genomic_DNA"/>
</dbReference>
<sequence>MNKMAKGALATGVGVALLLGGGGTLAVWNQSQVVKAGTIVAGDLNLVAGEGAWTNAAGTPVDPASYKVVPGDVLTYTQELDVTLVGDLMEAKLSLDGADNNFANADVSKVVLENSEGVVLDAESLVPSDIPADKSVTATTTFAFNVATVNRDDAQNTADFTALRYTLDQVAPK</sequence>